<protein>
    <submittedName>
        <fullName evidence="1">Uncharacterized protein</fullName>
    </submittedName>
</protein>
<comment type="caution">
    <text evidence="1">The sequence shown here is derived from an EMBL/GenBank/DDBJ whole genome shotgun (WGS) entry which is preliminary data.</text>
</comment>
<proteinExistence type="predicted"/>
<evidence type="ECO:0000313" key="1">
    <source>
        <dbReference type="EMBL" id="GBE60880.1"/>
    </source>
</evidence>
<accession>A0A2H6KD07</accession>
<dbReference type="RefSeq" id="XP_028867123.1">
    <property type="nucleotide sequence ID" value="XM_029011290.1"/>
</dbReference>
<sequence length="415" mass="46154">MYLRRSGAAFDPPAILVTNVGAGGLRLDDQLNKVLHERLERDVVGVDDLRIFRVVAVSRFVCLRGVDLGEQEPRLASSLVAQNELRRREALAEDVVRVARGGLQQLLEVGVVRLVLEALLAPLVDHVSVPDDDVEERVQHEDDVLLQRARVEQHRVRRGLLEGVLQQRRLDHNEAVDDVLPHEHRAVERRLVGTGVERLQEVRPPQVVHELRVDGELVSEPECVHVVPLVVGELGYEADEALVQPAQHRDGVLSLTLVEGIPGHENRSRFLVERGSEMGDVWLCVLAAERCDPEALLTARVEVHGLELNERSFPRILRGPKLVLVRSTDCAYSVAQQRGGRGRPVRHIEIERQCGFRVDSADHPLSCASLSDNVRRHVGSLFVGAAASAHHAAHLQLLGAEHLYFSAISLLQISR</sequence>
<dbReference type="EMBL" id="BDSA01000002">
    <property type="protein sequence ID" value="GBE60880.1"/>
    <property type="molecule type" value="Genomic_DNA"/>
</dbReference>
<dbReference type="Proteomes" id="UP000236319">
    <property type="component" value="Unassembled WGS sequence"/>
</dbReference>
<gene>
    <name evidence="1" type="ORF">BOVATA_023730</name>
</gene>
<reference evidence="1 2" key="1">
    <citation type="journal article" date="2017" name="BMC Genomics">
        <title>Whole-genome assembly of Babesia ovata and comparative genomics between closely related pathogens.</title>
        <authorList>
            <person name="Yamagishi J."/>
            <person name="Asada M."/>
            <person name="Hakimi H."/>
            <person name="Tanaka T.Q."/>
            <person name="Sugimoto C."/>
            <person name="Kawazu S."/>
        </authorList>
    </citation>
    <scope>NUCLEOTIDE SEQUENCE [LARGE SCALE GENOMIC DNA]</scope>
    <source>
        <strain evidence="1 2">Miyake</strain>
    </source>
</reference>
<name>A0A2H6KD07_9APIC</name>
<organism evidence="1 2">
    <name type="scientific">Babesia ovata</name>
    <dbReference type="NCBI Taxonomy" id="189622"/>
    <lineage>
        <taxon>Eukaryota</taxon>
        <taxon>Sar</taxon>
        <taxon>Alveolata</taxon>
        <taxon>Apicomplexa</taxon>
        <taxon>Aconoidasida</taxon>
        <taxon>Piroplasmida</taxon>
        <taxon>Babesiidae</taxon>
        <taxon>Babesia</taxon>
    </lineage>
</organism>
<dbReference type="GeneID" id="39874650"/>
<evidence type="ECO:0000313" key="2">
    <source>
        <dbReference type="Proteomes" id="UP000236319"/>
    </source>
</evidence>
<dbReference type="AlphaFoldDB" id="A0A2H6KD07"/>
<dbReference type="VEuPathDB" id="PiroplasmaDB:BOVATA_023730"/>
<dbReference type="OrthoDB" id="10550083at2759"/>
<keyword evidence="2" id="KW-1185">Reference proteome</keyword>